<organism evidence="2">
    <name type="scientific">marine sediment metagenome</name>
    <dbReference type="NCBI Taxonomy" id="412755"/>
    <lineage>
        <taxon>unclassified sequences</taxon>
        <taxon>metagenomes</taxon>
        <taxon>ecological metagenomes</taxon>
    </lineage>
</organism>
<protein>
    <recommendedName>
        <fullName evidence="1">Schlafen AlbA-2 domain-containing protein</fullName>
    </recommendedName>
</protein>
<name>X0ZQK5_9ZZZZ</name>
<dbReference type="InterPro" id="IPR038461">
    <property type="entry name" value="Schlafen_AlbA_2_dom_sf"/>
</dbReference>
<evidence type="ECO:0000313" key="2">
    <source>
        <dbReference type="EMBL" id="GAG62733.1"/>
    </source>
</evidence>
<dbReference type="AlphaFoldDB" id="X0ZQK5"/>
<dbReference type="PANTHER" id="PTHR30595:SF6">
    <property type="entry name" value="SCHLAFEN ALBA-2 DOMAIN-CONTAINING PROTEIN"/>
    <property type="match status" value="1"/>
</dbReference>
<reference evidence="2" key="1">
    <citation type="journal article" date="2014" name="Front. Microbiol.">
        <title>High frequency of phylogenetically diverse reductive dehalogenase-homologous genes in deep subseafloor sedimentary metagenomes.</title>
        <authorList>
            <person name="Kawai M."/>
            <person name="Futagami T."/>
            <person name="Toyoda A."/>
            <person name="Takaki Y."/>
            <person name="Nishi S."/>
            <person name="Hori S."/>
            <person name="Arai W."/>
            <person name="Tsubouchi T."/>
            <person name="Morono Y."/>
            <person name="Uchiyama I."/>
            <person name="Ito T."/>
            <person name="Fujiyama A."/>
            <person name="Inagaki F."/>
            <person name="Takami H."/>
        </authorList>
    </citation>
    <scope>NUCLEOTIDE SEQUENCE</scope>
    <source>
        <strain evidence="2">Expedition CK06-06</strain>
    </source>
</reference>
<feature type="domain" description="Schlafen AlbA-2" evidence="1">
    <location>
        <begin position="9"/>
        <end position="87"/>
    </location>
</feature>
<dbReference type="Gene3D" id="3.30.950.30">
    <property type="entry name" value="Schlafen, AAA domain"/>
    <property type="match status" value="1"/>
</dbReference>
<proteinExistence type="predicted"/>
<accession>X0ZQK5</accession>
<evidence type="ECO:0000259" key="1">
    <source>
        <dbReference type="Pfam" id="PF04326"/>
    </source>
</evidence>
<dbReference type="Pfam" id="PF04326">
    <property type="entry name" value="SLFN_AlbA_2"/>
    <property type="match status" value="1"/>
</dbReference>
<dbReference type="InterPro" id="IPR007421">
    <property type="entry name" value="Schlafen_AlbA_2_dom"/>
</dbReference>
<dbReference type="PANTHER" id="PTHR30595">
    <property type="entry name" value="GLPR-RELATED TRANSCRIPTIONAL REPRESSOR"/>
    <property type="match status" value="1"/>
</dbReference>
<sequence length="96" mass="10765">MNNFIFNKESENIEFKKSVGEWKAIIKTACAFSNTSGGQIIVGILNSGKIVGVDVGKDTIEDLTNKIINNTDPEVYPKISVKEIEKNNKWRYSKNV</sequence>
<comment type="caution">
    <text evidence="2">The sequence shown here is derived from an EMBL/GenBank/DDBJ whole genome shotgun (WGS) entry which is preliminary data.</text>
</comment>
<gene>
    <name evidence="2" type="ORF">S01H4_12336</name>
</gene>
<dbReference type="EMBL" id="BART01005216">
    <property type="protein sequence ID" value="GAG62733.1"/>
    <property type="molecule type" value="Genomic_DNA"/>
</dbReference>